<dbReference type="PANTHER" id="PTHR45674:SF4">
    <property type="entry name" value="DNA LIGASE 1"/>
    <property type="match status" value="1"/>
</dbReference>
<dbReference type="SUPFAM" id="SSF50249">
    <property type="entry name" value="Nucleic acid-binding proteins"/>
    <property type="match status" value="1"/>
</dbReference>
<evidence type="ECO:0000256" key="2">
    <source>
        <dbReference type="ARBA" id="ARBA00022598"/>
    </source>
</evidence>
<dbReference type="InterPro" id="IPR012309">
    <property type="entry name" value="DNA_ligase_ATP-dep_C"/>
</dbReference>
<dbReference type="Pfam" id="PF01068">
    <property type="entry name" value="DNA_ligase_A_M"/>
    <property type="match status" value="1"/>
</dbReference>
<evidence type="ECO:0000259" key="3">
    <source>
        <dbReference type="PROSITE" id="PS50160"/>
    </source>
</evidence>
<comment type="similarity">
    <text evidence="1">Belongs to the ATP-dependent DNA ligase family.</text>
</comment>
<proteinExistence type="inferred from homology"/>
<accession>A0A3R6ZL75</accession>
<dbReference type="InterPro" id="IPR050191">
    <property type="entry name" value="ATP-dep_DNA_ligase"/>
</dbReference>
<dbReference type="GO" id="GO:0005634">
    <property type="term" value="C:nucleus"/>
    <property type="evidence" value="ECO:0007669"/>
    <property type="project" value="TreeGrafter"/>
</dbReference>
<dbReference type="EMBL" id="QUSY01001025">
    <property type="protein sequence ID" value="RHY26354.1"/>
    <property type="molecule type" value="Genomic_DNA"/>
</dbReference>
<keyword evidence="5" id="KW-1185">Reference proteome</keyword>
<dbReference type="Pfam" id="PF04679">
    <property type="entry name" value="DNA_ligase_A_C"/>
    <property type="match status" value="1"/>
</dbReference>
<dbReference type="InterPro" id="IPR012340">
    <property type="entry name" value="NA-bd_OB-fold"/>
</dbReference>
<dbReference type="PROSITE" id="PS50160">
    <property type="entry name" value="DNA_LIGASE_A3"/>
    <property type="match status" value="1"/>
</dbReference>
<evidence type="ECO:0000313" key="5">
    <source>
        <dbReference type="Proteomes" id="UP000285060"/>
    </source>
</evidence>
<protein>
    <recommendedName>
        <fullName evidence="3">ATP-dependent DNA ligase family profile domain-containing protein</fullName>
    </recommendedName>
</protein>
<dbReference type="AlphaFoldDB" id="A0A3R6ZL75"/>
<dbReference type="VEuPathDB" id="FungiDB:H310_08839"/>
<dbReference type="GO" id="GO:0005524">
    <property type="term" value="F:ATP binding"/>
    <property type="evidence" value="ECO:0007669"/>
    <property type="project" value="InterPro"/>
</dbReference>
<organism evidence="4 5">
    <name type="scientific">Aphanomyces invadans</name>
    <dbReference type="NCBI Taxonomy" id="157072"/>
    <lineage>
        <taxon>Eukaryota</taxon>
        <taxon>Sar</taxon>
        <taxon>Stramenopiles</taxon>
        <taxon>Oomycota</taxon>
        <taxon>Saprolegniomycetes</taxon>
        <taxon>Saprolegniales</taxon>
        <taxon>Verrucalvaceae</taxon>
        <taxon>Aphanomyces</taxon>
    </lineage>
</organism>
<evidence type="ECO:0000256" key="1">
    <source>
        <dbReference type="ARBA" id="ARBA00007572"/>
    </source>
</evidence>
<dbReference type="InterPro" id="IPR016059">
    <property type="entry name" value="DNA_ligase_ATP-dep_CS"/>
</dbReference>
<name>A0A3R6ZL75_9STRA</name>
<dbReference type="InterPro" id="IPR012310">
    <property type="entry name" value="DNA_ligase_ATP-dep_cent"/>
</dbReference>
<dbReference type="GO" id="GO:0006310">
    <property type="term" value="P:DNA recombination"/>
    <property type="evidence" value="ECO:0007669"/>
    <property type="project" value="InterPro"/>
</dbReference>
<keyword evidence="2" id="KW-0436">Ligase</keyword>
<dbReference type="PANTHER" id="PTHR45674">
    <property type="entry name" value="DNA LIGASE 1/3 FAMILY MEMBER"/>
    <property type="match status" value="1"/>
</dbReference>
<dbReference type="Proteomes" id="UP000285060">
    <property type="component" value="Unassembled WGS sequence"/>
</dbReference>
<dbReference type="Gene3D" id="3.30.470.30">
    <property type="entry name" value="DNA ligase/mRNA capping enzyme"/>
    <property type="match status" value="1"/>
</dbReference>
<dbReference type="PROSITE" id="PS00333">
    <property type="entry name" value="DNA_LIGASE_A2"/>
    <property type="match status" value="1"/>
</dbReference>
<feature type="domain" description="ATP-dependent DNA ligase family profile" evidence="3">
    <location>
        <begin position="103"/>
        <end position="273"/>
    </location>
</feature>
<evidence type="ECO:0000313" key="4">
    <source>
        <dbReference type="EMBL" id="RHY26354.1"/>
    </source>
</evidence>
<dbReference type="SUPFAM" id="SSF56091">
    <property type="entry name" value="DNA ligase/mRNA capping enzyme, catalytic domain"/>
    <property type="match status" value="1"/>
</dbReference>
<reference evidence="4 5" key="1">
    <citation type="submission" date="2018-08" db="EMBL/GenBank/DDBJ databases">
        <title>Aphanomyces genome sequencing and annotation.</title>
        <authorList>
            <person name="Minardi D."/>
            <person name="Oidtmann B."/>
            <person name="Van Der Giezen M."/>
            <person name="Studholme D.J."/>
        </authorList>
    </citation>
    <scope>NUCLEOTIDE SEQUENCE [LARGE SCALE GENOMIC DNA]</scope>
    <source>
        <strain evidence="4 5">NJM0002</strain>
    </source>
</reference>
<dbReference type="Gene3D" id="3.30.1490.70">
    <property type="match status" value="1"/>
</dbReference>
<dbReference type="GO" id="GO:0003910">
    <property type="term" value="F:DNA ligase (ATP) activity"/>
    <property type="evidence" value="ECO:0007669"/>
    <property type="project" value="InterPro"/>
</dbReference>
<dbReference type="GO" id="GO:0006281">
    <property type="term" value="P:DNA repair"/>
    <property type="evidence" value="ECO:0007669"/>
    <property type="project" value="InterPro"/>
</dbReference>
<comment type="caution">
    <text evidence="4">The sequence shown here is derived from an EMBL/GenBank/DDBJ whole genome shotgun (WGS) entry which is preliminary data.</text>
</comment>
<sequence length="403" mass="44408">MRKSRGGAAACEFKYDGARLQIHMTSVSQAAQDDAPSRSLSIFSRNLERIPEDHKYFLNVAAHVVPFVNSHVESFIIEGEMVAVQDAVESGDTPHLLPFQMLQTNSNSTMCLFAFDCLYLNGTSLLHRPFHERRAALHTAFSPPLQRQRQGPHSPTRFQFVQSQDVVFSSDEASDEDGTNGSDGNQLVLRAVLQAAIDADCEGLMVKALDEPYKPGCRTHTWLKVKRDYLPATPAMASGMFLPDSLDLVPIAAFRGKGRRADVFGSFLLACYDPTNDVFRVSRKTSHDELISIDAGPAPQYIASDMKSIQPDVWFAPSEVWEIRAAQLTKSTKYTAGQTLFLSKPSANKSGLGLRFPRFLAVRHDKCVAQATTDDQLAALYQDSASTTASNEQPIDTIDISSV</sequence>
<dbReference type="GO" id="GO:0005739">
    <property type="term" value="C:mitochondrion"/>
    <property type="evidence" value="ECO:0007669"/>
    <property type="project" value="TreeGrafter"/>
</dbReference>
<gene>
    <name evidence="4" type="ORF">DYB32_007718</name>
</gene>
<dbReference type="GO" id="GO:0006273">
    <property type="term" value="P:lagging strand elongation"/>
    <property type="evidence" value="ECO:0007669"/>
    <property type="project" value="TreeGrafter"/>
</dbReference>
<dbReference type="Gene3D" id="2.40.50.140">
    <property type="entry name" value="Nucleic acid-binding proteins"/>
    <property type="match status" value="1"/>
</dbReference>